<keyword evidence="3" id="KW-1185">Reference proteome</keyword>
<dbReference type="Proteomes" id="UP000828251">
    <property type="component" value="Unassembled WGS sequence"/>
</dbReference>
<feature type="chain" id="PRO_5039697792" evidence="1">
    <location>
        <begin position="32"/>
        <end position="80"/>
    </location>
</feature>
<dbReference type="AlphaFoldDB" id="A0A9D3ZEE7"/>
<feature type="signal peptide" evidence="1">
    <location>
        <begin position="1"/>
        <end position="31"/>
    </location>
</feature>
<dbReference type="EMBL" id="JAIQCV010000013">
    <property type="protein sequence ID" value="KAH1030634.1"/>
    <property type="molecule type" value="Genomic_DNA"/>
</dbReference>
<protein>
    <submittedName>
        <fullName evidence="2">Uncharacterized protein</fullName>
    </submittedName>
</protein>
<evidence type="ECO:0000256" key="1">
    <source>
        <dbReference type="SAM" id="SignalP"/>
    </source>
</evidence>
<comment type="caution">
    <text evidence="2">The sequence shown here is derived from an EMBL/GenBank/DDBJ whole genome shotgun (WGS) entry which is preliminary data.</text>
</comment>
<sequence>MLAGLLLEFDVIVSSALLSLGALSFQRLIDALVKCENRQVRAIQEVTIHANLVENTLLQALSQGEKGGDCVSTHGHGRSF</sequence>
<keyword evidence="1" id="KW-0732">Signal</keyword>
<accession>A0A9D3ZEE7</accession>
<proteinExistence type="predicted"/>
<name>A0A9D3ZEE7_9ROSI</name>
<evidence type="ECO:0000313" key="3">
    <source>
        <dbReference type="Proteomes" id="UP000828251"/>
    </source>
</evidence>
<gene>
    <name evidence="2" type="ORF">J1N35_042808</name>
</gene>
<evidence type="ECO:0000313" key="2">
    <source>
        <dbReference type="EMBL" id="KAH1030634.1"/>
    </source>
</evidence>
<reference evidence="2 3" key="1">
    <citation type="journal article" date="2021" name="Plant Biotechnol. J.">
        <title>Multi-omics assisted identification of the key and species-specific regulatory components of drought-tolerant mechanisms in Gossypium stocksii.</title>
        <authorList>
            <person name="Yu D."/>
            <person name="Ke L."/>
            <person name="Zhang D."/>
            <person name="Wu Y."/>
            <person name="Sun Y."/>
            <person name="Mei J."/>
            <person name="Sun J."/>
            <person name="Sun Y."/>
        </authorList>
    </citation>
    <scope>NUCLEOTIDE SEQUENCE [LARGE SCALE GENOMIC DNA]</scope>
    <source>
        <strain evidence="3">cv. E1</strain>
        <tissue evidence="2">Leaf</tissue>
    </source>
</reference>
<organism evidence="2 3">
    <name type="scientific">Gossypium stocksii</name>
    <dbReference type="NCBI Taxonomy" id="47602"/>
    <lineage>
        <taxon>Eukaryota</taxon>
        <taxon>Viridiplantae</taxon>
        <taxon>Streptophyta</taxon>
        <taxon>Embryophyta</taxon>
        <taxon>Tracheophyta</taxon>
        <taxon>Spermatophyta</taxon>
        <taxon>Magnoliopsida</taxon>
        <taxon>eudicotyledons</taxon>
        <taxon>Gunneridae</taxon>
        <taxon>Pentapetalae</taxon>
        <taxon>rosids</taxon>
        <taxon>malvids</taxon>
        <taxon>Malvales</taxon>
        <taxon>Malvaceae</taxon>
        <taxon>Malvoideae</taxon>
        <taxon>Gossypium</taxon>
    </lineage>
</organism>